<dbReference type="GO" id="GO:0010411">
    <property type="term" value="P:xyloglucan metabolic process"/>
    <property type="evidence" value="ECO:0007669"/>
    <property type="project" value="TreeGrafter"/>
</dbReference>
<dbReference type="AlphaFoldDB" id="A0A8J5M625"/>
<feature type="transmembrane region" description="Helical" evidence="8">
    <location>
        <begin position="6"/>
        <end position="25"/>
    </location>
</feature>
<keyword evidence="4 8" id="KW-0812">Transmembrane</keyword>
<dbReference type="PANTHER" id="PTHR13533:SF48">
    <property type="entry name" value="PROTEIN REDUCED WALL ACETYLATION 2"/>
    <property type="match status" value="1"/>
</dbReference>
<sequence length="189" mass="22441">MMWCLNFFVAMHTLFTLMVYGALGILNKYTEIGVVIAIKFAACFSVVILIWEVPGIFDVVWSPFTFLLGYNDPDPSKPKFPRLHEWHFRSGLDRYLWSIGMIYAYYHPTMERWMEKLEEAETRNRISIKTSIVTVSLVIGYFWYNYIYKLDKLTYNKNHPYTSWILISDYISLRNFTQPFRSCSLTLFA</sequence>
<dbReference type="Proteomes" id="UP000734854">
    <property type="component" value="Unassembled WGS sequence"/>
</dbReference>
<keyword evidence="3" id="KW-0808">Transferase</keyword>
<evidence type="ECO:0000313" key="10">
    <source>
        <dbReference type="EMBL" id="KAG6534701.1"/>
    </source>
</evidence>
<keyword evidence="11" id="KW-1185">Reference proteome</keyword>
<gene>
    <name evidence="10" type="ORF">ZIOFF_008604</name>
</gene>
<feature type="transmembrane region" description="Helical" evidence="8">
    <location>
        <begin position="32"/>
        <end position="51"/>
    </location>
</feature>
<evidence type="ECO:0000313" key="11">
    <source>
        <dbReference type="Proteomes" id="UP000734854"/>
    </source>
</evidence>
<name>A0A8J5M625_ZINOF</name>
<comment type="caution">
    <text evidence="10">The sequence shown here is derived from an EMBL/GenBank/DDBJ whole genome shotgun (WGS) entry which is preliminary data.</text>
</comment>
<organism evidence="10 11">
    <name type="scientific">Zingiber officinale</name>
    <name type="common">Ginger</name>
    <name type="synonym">Amomum zingiber</name>
    <dbReference type="NCBI Taxonomy" id="94328"/>
    <lineage>
        <taxon>Eukaryota</taxon>
        <taxon>Viridiplantae</taxon>
        <taxon>Streptophyta</taxon>
        <taxon>Embryophyta</taxon>
        <taxon>Tracheophyta</taxon>
        <taxon>Spermatophyta</taxon>
        <taxon>Magnoliopsida</taxon>
        <taxon>Liliopsida</taxon>
        <taxon>Zingiberales</taxon>
        <taxon>Zingiberaceae</taxon>
        <taxon>Zingiber</taxon>
    </lineage>
</organism>
<reference evidence="10 11" key="1">
    <citation type="submission" date="2020-08" db="EMBL/GenBank/DDBJ databases">
        <title>Plant Genome Project.</title>
        <authorList>
            <person name="Zhang R.-G."/>
        </authorList>
    </citation>
    <scope>NUCLEOTIDE SEQUENCE [LARGE SCALE GENOMIC DNA]</scope>
    <source>
        <tissue evidence="10">Rhizome</tissue>
    </source>
</reference>
<dbReference type="GO" id="GO:0016020">
    <property type="term" value="C:membrane"/>
    <property type="evidence" value="ECO:0007669"/>
    <property type="project" value="UniProtKB-SubCell"/>
</dbReference>
<evidence type="ECO:0000256" key="8">
    <source>
        <dbReference type="SAM" id="Phobius"/>
    </source>
</evidence>
<proteinExistence type="inferred from homology"/>
<comment type="subcellular location">
    <subcellularLocation>
        <location evidence="1">Membrane</location>
        <topology evidence="1">Multi-pass membrane protein</topology>
    </subcellularLocation>
</comment>
<protein>
    <recommendedName>
        <fullName evidence="9">Cas1p 10 TM acyl transferase domain-containing protein</fullName>
    </recommendedName>
</protein>
<evidence type="ECO:0000256" key="5">
    <source>
        <dbReference type="ARBA" id="ARBA00022989"/>
    </source>
</evidence>
<evidence type="ECO:0000256" key="1">
    <source>
        <dbReference type="ARBA" id="ARBA00004141"/>
    </source>
</evidence>
<dbReference type="EMBL" id="JACMSC010000002">
    <property type="protein sequence ID" value="KAG6534701.1"/>
    <property type="molecule type" value="Genomic_DNA"/>
</dbReference>
<comment type="similarity">
    <text evidence="2">Belongs to the PC-esterase family. CASD1 subfamily.</text>
</comment>
<dbReference type="GO" id="GO:0005794">
    <property type="term" value="C:Golgi apparatus"/>
    <property type="evidence" value="ECO:0007669"/>
    <property type="project" value="TreeGrafter"/>
</dbReference>
<evidence type="ECO:0000256" key="4">
    <source>
        <dbReference type="ARBA" id="ARBA00022692"/>
    </source>
</evidence>
<evidence type="ECO:0000256" key="6">
    <source>
        <dbReference type="ARBA" id="ARBA00023136"/>
    </source>
</evidence>
<feature type="domain" description="Cas1p 10 TM acyl transferase" evidence="9">
    <location>
        <begin position="7"/>
        <end position="189"/>
    </location>
</feature>
<accession>A0A8J5M625</accession>
<dbReference type="PANTHER" id="PTHR13533">
    <property type="entry name" value="N-ACETYLNEURAMINATE 9-O-ACETYLTRANSFERASE"/>
    <property type="match status" value="1"/>
</dbReference>
<dbReference type="InterPro" id="IPR012419">
    <property type="entry name" value="Cas1_AcylTrans_dom"/>
</dbReference>
<keyword evidence="7" id="KW-0325">Glycoprotein</keyword>
<dbReference type="GO" id="GO:0045492">
    <property type="term" value="P:xylan biosynthetic process"/>
    <property type="evidence" value="ECO:0007669"/>
    <property type="project" value="TreeGrafter"/>
</dbReference>
<evidence type="ECO:0000256" key="3">
    <source>
        <dbReference type="ARBA" id="ARBA00022679"/>
    </source>
</evidence>
<evidence type="ECO:0000259" key="9">
    <source>
        <dbReference type="Pfam" id="PF07779"/>
    </source>
</evidence>
<evidence type="ECO:0000256" key="7">
    <source>
        <dbReference type="ARBA" id="ARBA00023180"/>
    </source>
</evidence>
<keyword evidence="5 8" id="KW-1133">Transmembrane helix</keyword>
<dbReference type="GO" id="GO:0016407">
    <property type="term" value="F:acetyltransferase activity"/>
    <property type="evidence" value="ECO:0007669"/>
    <property type="project" value="TreeGrafter"/>
</dbReference>
<keyword evidence="6 8" id="KW-0472">Membrane</keyword>
<evidence type="ECO:0000256" key="2">
    <source>
        <dbReference type="ARBA" id="ARBA00010666"/>
    </source>
</evidence>
<feature type="transmembrane region" description="Helical" evidence="8">
    <location>
        <begin position="126"/>
        <end position="144"/>
    </location>
</feature>
<dbReference type="Pfam" id="PF07779">
    <property type="entry name" value="Cas1_AcylT"/>
    <property type="match status" value="1"/>
</dbReference>
<dbReference type="GO" id="GO:0009834">
    <property type="term" value="P:plant-type secondary cell wall biogenesis"/>
    <property type="evidence" value="ECO:0007669"/>
    <property type="project" value="TreeGrafter"/>
</dbReference>